<feature type="transmembrane region" description="Helical" evidence="1">
    <location>
        <begin position="112"/>
        <end position="130"/>
    </location>
</feature>
<keyword evidence="1" id="KW-1133">Transmembrane helix</keyword>
<organism evidence="2 3">
    <name type="scientific">Brevundimonas viscosa</name>
    <dbReference type="NCBI Taxonomy" id="871741"/>
    <lineage>
        <taxon>Bacteria</taxon>
        <taxon>Pseudomonadati</taxon>
        <taxon>Pseudomonadota</taxon>
        <taxon>Alphaproteobacteria</taxon>
        <taxon>Caulobacterales</taxon>
        <taxon>Caulobacteraceae</taxon>
        <taxon>Brevundimonas</taxon>
    </lineage>
</organism>
<evidence type="ECO:0000256" key="1">
    <source>
        <dbReference type="SAM" id="Phobius"/>
    </source>
</evidence>
<feature type="transmembrane region" description="Helical" evidence="1">
    <location>
        <begin position="79"/>
        <end position="100"/>
    </location>
</feature>
<sequence>MAVPAFSRRSVIFTGVGLLLLGSAFYVQALSFTRFWQTAGLFAAGGLLLALAQIGQAQRRRLHSALREKKIPSAPLSDGAYLALLWLMAVMMVLPVLLWLLWPGSPRELDAWLGSLWLGWAGVVGVMTWLRWREAQMLESGARLIDPVA</sequence>
<name>A0A1I6TKQ2_9CAUL</name>
<dbReference type="EMBL" id="FOZV01000011">
    <property type="protein sequence ID" value="SFS89720.1"/>
    <property type="molecule type" value="Genomic_DNA"/>
</dbReference>
<evidence type="ECO:0000313" key="3">
    <source>
        <dbReference type="Proteomes" id="UP000198788"/>
    </source>
</evidence>
<evidence type="ECO:0000313" key="2">
    <source>
        <dbReference type="EMBL" id="SFS89720.1"/>
    </source>
</evidence>
<proteinExistence type="predicted"/>
<dbReference type="RefSeq" id="WP_092313505.1">
    <property type="nucleotide sequence ID" value="NZ_FOZV01000011.1"/>
</dbReference>
<protein>
    <submittedName>
        <fullName evidence="2">Uncharacterized protein</fullName>
    </submittedName>
</protein>
<feature type="transmembrane region" description="Helical" evidence="1">
    <location>
        <begin position="39"/>
        <end position="58"/>
    </location>
</feature>
<keyword evidence="3" id="KW-1185">Reference proteome</keyword>
<gene>
    <name evidence="2" type="ORF">SAMN05192570_0131</name>
</gene>
<reference evidence="3" key="1">
    <citation type="submission" date="2016-10" db="EMBL/GenBank/DDBJ databases">
        <authorList>
            <person name="Varghese N."/>
            <person name="Submissions S."/>
        </authorList>
    </citation>
    <scope>NUCLEOTIDE SEQUENCE [LARGE SCALE GENOMIC DNA]</scope>
    <source>
        <strain evidence="3">CGMCC 1.10683</strain>
    </source>
</reference>
<dbReference type="AlphaFoldDB" id="A0A1I6TKQ2"/>
<keyword evidence="1" id="KW-0812">Transmembrane</keyword>
<keyword evidence="1" id="KW-0472">Membrane</keyword>
<accession>A0A1I6TKQ2</accession>
<dbReference type="Proteomes" id="UP000198788">
    <property type="component" value="Unassembled WGS sequence"/>
</dbReference>
<dbReference type="STRING" id="871741.SAMN05192570_0131"/>